<evidence type="ECO:0000256" key="1">
    <source>
        <dbReference type="ARBA" id="ARBA00008894"/>
    </source>
</evidence>
<feature type="domain" description="NB-ARC" evidence="7">
    <location>
        <begin position="186"/>
        <end position="258"/>
    </location>
</feature>
<comment type="similarity">
    <text evidence="1">Belongs to the disease resistance NB-LRR family.</text>
</comment>
<keyword evidence="6" id="KW-0067">ATP-binding</keyword>
<dbReference type="Pfam" id="PF23559">
    <property type="entry name" value="WHD_DRP"/>
    <property type="match status" value="1"/>
</dbReference>
<dbReference type="InterPro" id="IPR056789">
    <property type="entry name" value="LRR_R13L1-DRL21"/>
</dbReference>
<dbReference type="Gramene" id="mRNA:HanXRQr2_Chr13g0610101">
    <property type="protein sequence ID" value="mRNA:HanXRQr2_Chr13g0610101"/>
    <property type="gene ID" value="HanXRQr2_Chr13g0610101"/>
</dbReference>
<keyword evidence="4" id="KW-0547">Nucleotide-binding</keyword>
<dbReference type="Gene3D" id="3.80.10.10">
    <property type="entry name" value="Ribonuclease Inhibitor"/>
    <property type="match status" value="1"/>
</dbReference>
<dbReference type="EMBL" id="CM007902">
    <property type="protein sequence ID" value="OTG03074.1"/>
    <property type="molecule type" value="Genomic_DNA"/>
</dbReference>
<keyword evidence="11" id="KW-0378">Hydrolase</keyword>
<dbReference type="Proteomes" id="UP000215914">
    <property type="component" value="Chromosome 13"/>
</dbReference>
<dbReference type="InterPro" id="IPR044974">
    <property type="entry name" value="Disease_R_plants"/>
</dbReference>
<dbReference type="OMA" id="CCANRIA"/>
<evidence type="ECO:0000256" key="2">
    <source>
        <dbReference type="ARBA" id="ARBA00022614"/>
    </source>
</evidence>
<keyword evidence="2" id="KW-0433">Leucine-rich repeat</keyword>
<dbReference type="AlphaFoldDB" id="A0A251SWK4"/>
<feature type="domain" description="Disease resistance N-terminal" evidence="8">
    <location>
        <begin position="4"/>
        <end position="94"/>
    </location>
</feature>
<reference evidence="11 13" key="1">
    <citation type="journal article" date="2017" name="Nature">
        <title>The sunflower genome provides insights into oil metabolism, flowering and Asterid evolution.</title>
        <authorList>
            <person name="Badouin H."/>
            <person name="Gouzy J."/>
            <person name="Grassa C.J."/>
            <person name="Murat F."/>
            <person name="Staton S.E."/>
            <person name="Cottret L."/>
            <person name="Lelandais-Briere C."/>
            <person name="Owens G.L."/>
            <person name="Carrere S."/>
            <person name="Mayjonade B."/>
            <person name="Legrand L."/>
            <person name="Gill N."/>
            <person name="Kane N.C."/>
            <person name="Bowers J.E."/>
            <person name="Hubner S."/>
            <person name="Bellec A."/>
            <person name="Berard A."/>
            <person name="Berges H."/>
            <person name="Blanchet N."/>
            <person name="Boniface M.C."/>
            <person name="Brunel D."/>
            <person name="Catrice O."/>
            <person name="Chaidir N."/>
            <person name="Claudel C."/>
            <person name="Donnadieu C."/>
            <person name="Faraut T."/>
            <person name="Fievet G."/>
            <person name="Helmstetter N."/>
            <person name="King M."/>
            <person name="Knapp S.J."/>
            <person name="Lai Z."/>
            <person name="Le Paslier M.C."/>
            <person name="Lippi Y."/>
            <person name="Lorenzon L."/>
            <person name="Mandel J.R."/>
            <person name="Marage G."/>
            <person name="Marchand G."/>
            <person name="Marquand E."/>
            <person name="Bret-Mestries E."/>
            <person name="Morien E."/>
            <person name="Nambeesan S."/>
            <person name="Nguyen T."/>
            <person name="Pegot-Espagnet P."/>
            <person name="Pouilly N."/>
            <person name="Raftis F."/>
            <person name="Sallet E."/>
            <person name="Schiex T."/>
            <person name="Thomas J."/>
            <person name="Vandecasteele C."/>
            <person name="Vares D."/>
            <person name="Vear F."/>
            <person name="Vautrin S."/>
            <person name="Crespi M."/>
            <person name="Mangin B."/>
            <person name="Burke J.M."/>
            <person name="Salse J."/>
            <person name="Munos S."/>
            <person name="Vincourt P."/>
            <person name="Rieseberg L.H."/>
            <person name="Langlade N.B."/>
        </authorList>
    </citation>
    <scope>NUCLEOTIDE SEQUENCE [LARGE SCALE GENOMIC DNA]</scope>
    <source>
        <strain evidence="13">cv. SF193</strain>
        <tissue evidence="11">Leaves</tissue>
    </source>
</reference>
<dbReference type="GO" id="GO:0005524">
    <property type="term" value="F:ATP binding"/>
    <property type="evidence" value="ECO:0007669"/>
    <property type="project" value="UniProtKB-KW"/>
</dbReference>
<evidence type="ECO:0000259" key="10">
    <source>
        <dbReference type="Pfam" id="PF25019"/>
    </source>
</evidence>
<evidence type="ECO:0000313" key="11">
    <source>
        <dbReference type="EMBL" id="KAF5775256.1"/>
    </source>
</evidence>
<dbReference type="GO" id="GO:0016787">
    <property type="term" value="F:hydrolase activity"/>
    <property type="evidence" value="ECO:0007669"/>
    <property type="project" value="UniProtKB-KW"/>
</dbReference>
<protein>
    <submittedName>
        <fullName evidence="11">P-loop containing nucleoside triphosphate hydrolase, leucine-rich repeat domain superfamily</fullName>
    </submittedName>
    <submittedName>
        <fullName evidence="12">Putative NB-ARC</fullName>
    </submittedName>
</protein>
<dbReference type="Pfam" id="PF25019">
    <property type="entry name" value="LRR_R13L1-DRL21"/>
    <property type="match status" value="1"/>
</dbReference>
<dbReference type="GO" id="GO:0043531">
    <property type="term" value="F:ADP binding"/>
    <property type="evidence" value="ECO:0007669"/>
    <property type="project" value="InterPro"/>
</dbReference>
<evidence type="ECO:0000259" key="8">
    <source>
        <dbReference type="Pfam" id="PF18052"/>
    </source>
</evidence>
<dbReference type="InParanoid" id="A0A251SWK4"/>
<dbReference type="Gene3D" id="3.40.50.300">
    <property type="entry name" value="P-loop containing nucleotide triphosphate hydrolases"/>
    <property type="match status" value="1"/>
</dbReference>
<evidence type="ECO:0000256" key="6">
    <source>
        <dbReference type="ARBA" id="ARBA00022840"/>
    </source>
</evidence>
<evidence type="ECO:0000259" key="7">
    <source>
        <dbReference type="Pfam" id="PF00931"/>
    </source>
</evidence>
<name>A0A251SWK4_HELAN</name>
<evidence type="ECO:0000256" key="4">
    <source>
        <dbReference type="ARBA" id="ARBA00022741"/>
    </source>
</evidence>
<dbReference type="SUPFAM" id="SSF52540">
    <property type="entry name" value="P-loop containing nucleoside triphosphate hydrolases"/>
    <property type="match status" value="1"/>
</dbReference>
<evidence type="ECO:0000256" key="3">
    <source>
        <dbReference type="ARBA" id="ARBA00022737"/>
    </source>
</evidence>
<keyword evidence="3" id="KW-0677">Repeat</keyword>
<accession>A0A251SWK4</accession>
<keyword evidence="13" id="KW-1185">Reference proteome</keyword>
<dbReference type="PANTHER" id="PTHR23155">
    <property type="entry name" value="DISEASE RESISTANCE PROTEIN RP"/>
    <property type="match status" value="1"/>
</dbReference>
<evidence type="ECO:0000313" key="12">
    <source>
        <dbReference type="EMBL" id="OTG03074.1"/>
    </source>
</evidence>
<dbReference type="GO" id="GO:0006952">
    <property type="term" value="P:defense response"/>
    <property type="evidence" value="ECO:0007669"/>
    <property type="project" value="UniProtKB-KW"/>
</dbReference>
<dbReference type="EMBL" id="MNCJ02000328">
    <property type="protein sequence ID" value="KAF5775256.1"/>
    <property type="molecule type" value="Genomic_DNA"/>
</dbReference>
<dbReference type="InterPro" id="IPR032675">
    <property type="entry name" value="LRR_dom_sf"/>
</dbReference>
<dbReference type="InterPro" id="IPR002182">
    <property type="entry name" value="NB-ARC"/>
</dbReference>
<dbReference type="InterPro" id="IPR058922">
    <property type="entry name" value="WHD_DRP"/>
</dbReference>
<dbReference type="Pfam" id="PF18052">
    <property type="entry name" value="Rx_N"/>
    <property type="match status" value="1"/>
</dbReference>
<sequence length="788" mass="90632">MAAFISDLYEKLASATSETRAPYVEMNSEIKKLERSLFKIQDVLTDASQKEITDQSVKRWLNELQHLAYDIDDVLDDIATEAMHRELIGELETDTSKVQSFSKVNDMNTKLHVLIEQKDALRLVLKDRNIGKKKTIIEDYKPLWWMHLVLLLDDKRRKRRWSTSCWWMNHARLSRFKTAPSSSMDHLRGKRFLFVLDDVWSKSYEDWETLVDPFHVCAPGSKIIMTTRTDKLLKMLSYNDLNKLKSLAHDDALSLVALHALGVNNFDLHLLLKPHGVGIVEKCERLPLSNLKALGRLLSTKYDEEVYWKQVLDSEIWTLPVEGEIVPTLKLSYHDLSARLKQLFGYCSLFPKNYAFDKEELVQLWIAEGFLQQPTPSDSTQECLGHEYFDELLSRSFFQHEPNNESLFVMHDMISDLAISIGGVFFSRLEKDIKKEALEKYRHMSFVREEYVAYKKFKSYKGAKSLRTFLTTSVGMVECSDCFYFSSKILVDLFIELPLLRVLCLSGFKISDVPESIGTLNHLRYLNLSRSTITQLPESVCNLYNLETLIVFGCHGLAKFPNNLFKLKNLWHIDIRDTWYLNETPPGIGDLKSLQTLSKIFVGGEGGFEITNLKDLRNLCGKISIAGLEKVQNAMHAQETNFSQKRFSELEVVWSDVSDGSRNGMHEKEVLNELKPRNEYLKQLQVISYGGLEFPNWVGDPSFLQLNYVSIRGCKKCTTLPPLGQLPELKKLFIDHLDGVKVVGVELLGTGPAFPSLEILSFENMRGWEKWSTNSGVVFPCLQQLYYK</sequence>
<dbReference type="SUPFAM" id="SSF52058">
    <property type="entry name" value="L domain-like"/>
    <property type="match status" value="1"/>
</dbReference>
<dbReference type="InterPro" id="IPR036388">
    <property type="entry name" value="WH-like_DNA-bd_sf"/>
</dbReference>
<evidence type="ECO:0000313" key="13">
    <source>
        <dbReference type="Proteomes" id="UP000215914"/>
    </source>
</evidence>
<gene>
    <name evidence="12" type="ORF">HannXRQ_Chr13g0420041</name>
    <name evidence="11" type="ORF">HanXRQr2_Chr13g0610101</name>
</gene>
<reference evidence="12" key="2">
    <citation type="submission" date="2017-02" db="EMBL/GenBank/DDBJ databases">
        <title>Sunflower complete genome.</title>
        <authorList>
            <person name="Langlade N."/>
            <person name="Munos S."/>
        </authorList>
    </citation>
    <scope>NUCLEOTIDE SEQUENCE [LARGE SCALE GENOMIC DNA]</scope>
    <source>
        <tissue evidence="12">Leaves</tissue>
    </source>
</reference>
<keyword evidence="5" id="KW-0611">Plant defense</keyword>
<dbReference type="GO" id="GO:0051707">
    <property type="term" value="P:response to other organism"/>
    <property type="evidence" value="ECO:0007669"/>
    <property type="project" value="UniProtKB-ARBA"/>
</dbReference>
<proteinExistence type="inferred from homology"/>
<feature type="domain" description="Disease resistance protein winged helix" evidence="9">
    <location>
        <begin position="349"/>
        <end position="418"/>
    </location>
</feature>
<dbReference type="Gene3D" id="1.10.10.10">
    <property type="entry name" value="Winged helix-like DNA-binding domain superfamily/Winged helix DNA-binding domain"/>
    <property type="match status" value="1"/>
</dbReference>
<dbReference type="InterPro" id="IPR041118">
    <property type="entry name" value="Rx_N"/>
</dbReference>
<organism evidence="12 13">
    <name type="scientific">Helianthus annuus</name>
    <name type="common">Common sunflower</name>
    <dbReference type="NCBI Taxonomy" id="4232"/>
    <lineage>
        <taxon>Eukaryota</taxon>
        <taxon>Viridiplantae</taxon>
        <taxon>Streptophyta</taxon>
        <taxon>Embryophyta</taxon>
        <taxon>Tracheophyta</taxon>
        <taxon>Spermatophyta</taxon>
        <taxon>Magnoliopsida</taxon>
        <taxon>eudicotyledons</taxon>
        <taxon>Gunneridae</taxon>
        <taxon>Pentapetalae</taxon>
        <taxon>asterids</taxon>
        <taxon>campanulids</taxon>
        <taxon>Asterales</taxon>
        <taxon>Asteraceae</taxon>
        <taxon>Asteroideae</taxon>
        <taxon>Heliantheae alliance</taxon>
        <taxon>Heliantheae</taxon>
        <taxon>Helianthus</taxon>
    </lineage>
</organism>
<evidence type="ECO:0000256" key="5">
    <source>
        <dbReference type="ARBA" id="ARBA00022821"/>
    </source>
</evidence>
<reference evidence="11" key="3">
    <citation type="submission" date="2020-06" db="EMBL/GenBank/DDBJ databases">
        <title>Helianthus annuus Genome sequencing and assembly Release 2.</title>
        <authorList>
            <person name="Gouzy J."/>
            <person name="Langlade N."/>
            <person name="Munos S."/>
        </authorList>
    </citation>
    <scope>NUCLEOTIDE SEQUENCE</scope>
    <source>
        <tissue evidence="11">Leaves</tissue>
    </source>
</reference>
<feature type="domain" description="R13L1/DRL21-like LRR repeat region" evidence="10">
    <location>
        <begin position="610"/>
        <end position="736"/>
    </location>
</feature>
<dbReference type="PANTHER" id="PTHR23155:SF1241">
    <property type="entry name" value="DISEASE RESISTANCE RPP13-LIKE PROTEIN 1-RELATED"/>
    <property type="match status" value="1"/>
</dbReference>
<dbReference type="Pfam" id="PF00931">
    <property type="entry name" value="NB-ARC"/>
    <property type="match status" value="1"/>
</dbReference>
<dbReference type="Gene3D" id="1.20.5.4130">
    <property type="match status" value="1"/>
</dbReference>
<evidence type="ECO:0000259" key="9">
    <source>
        <dbReference type="Pfam" id="PF23559"/>
    </source>
</evidence>
<dbReference type="InterPro" id="IPR027417">
    <property type="entry name" value="P-loop_NTPase"/>
</dbReference>
<dbReference type="FunFam" id="1.10.10.10:FF:000322">
    <property type="entry name" value="Probable disease resistance protein At1g63360"/>
    <property type="match status" value="1"/>
</dbReference>